<dbReference type="InterPro" id="IPR004776">
    <property type="entry name" value="Mem_transp_PIN-like"/>
</dbReference>
<dbReference type="EMBL" id="JAHQCS010000121">
    <property type="protein sequence ID" value="MBU9713055.1"/>
    <property type="molecule type" value="Genomic_DNA"/>
</dbReference>
<evidence type="ECO:0000256" key="6">
    <source>
        <dbReference type="ARBA" id="ARBA00023136"/>
    </source>
</evidence>
<feature type="transmembrane region" description="Helical" evidence="7">
    <location>
        <begin position="162"/>
        <end position="184"/>
    </location>
</feature>
<feature type="transmembrane region" description="Helical" evidence="7">
    <location>
        <begin position="129"/>
        <end position="150"/>
    </location>
</feature>
<keyword evidence="5 7" id="KW-1133">Transmembrane helix</keyword>
<feature type="transmembrane region" description="Helical" evidence="7">
    <location>
        <begin position="6"/>
        <end position="24"/>
    </location>
</feature>
<feature type="transmembrane region" description="Helical" evidence="7">
    <location>
        <begin position="256"/>
        <end position="276"/>
    </location>
</feature>
<feature type="transmembrane region" description="Helical" evidence="7">
    <location>
        <begin position="196"/>
        <end position="217"/>
    </location>
</feature>
<evidence type="ECO:0000313" key="9">
    <source>
        <dbReference type="Proteomes" id="UP000784880"/>
    </source>
</evidence>
<keyword evidence="3" id="KW-1003">Cell membrane</keyword>
<evidence type="ECO:0000256" key="2">
    <source>
        <dbReference type="ARBA" id="ARBA00022448"/>
    </source>
</evidence>
<dbReference type="Proteomes" id="UP000784880">
    <property type="component" value="Unassembled WGS sequence"/>
</dbReference>
<gene>
    <name evidence="8" type="ORF">KS419_15090</name>
</gene>
<keyword evidence="6 7" id="KW-0472">Membrane</keyword>
<keyword evidence="4 7" id="KW-0812">Transmembrane</keyword>
<comment type="caution">
    <text evidence="8">The sequence shown here is derived from an EMBL/GenBank/DDBJ whole genome shotgun (WGS) entry which is preliminary data.</text>
</comment>
<evidence type="ECO:0000256" key="3">
    <source>
        <dbReference type="ARBA" id="ARBA00022475"/>
    </source>
</evidence>
<feature type="transmembrane region" description="Helical" evidence="7">
    <location>
        <begin position="229"/>
        <end position="250"/>
    </location>
</feature>
<feature type="transmembrane region" description="Helical" evidence="7">
    <location>
        <begin position="36"/>
        <end position="55"/>
    </location>
</feature>
<reference evidence="8 9" key="1">
    <citation type="submission" date="2021-06" db="EMBL/GenBank/DDBJ databases">
        <title>Bacillus sp. RD4P76, an endophyte from a halophyte.</title>
        <authorList>
            <person name="Sun J.-Q."/>
        </authorList>
    </citation>
    <scope>NUCLEOTIDE SEQUENCE [LARGE SCALE GENOMIC DNA]</scope>
    <source>
        <strain evidence="8 9">CGMCC 1.15917</strain>
    </source>
</reference>
<protein>
    <submittedName>
        <fullName evidence="8">AEC family transporter</fullName>
    </submittedName>
</protein>
<accession>A0ABS6JI44</accession>
<dbReference type="PANTHER" id="PTHR36838:SF3">
    <property type="entry name" value="TRANSPORTER AUXIN EFFLUX CARRIER EC FAMILY"/>
    <property type="match status" value="1"/>
</dbReference>
<feature type="transmembrane region" description="Helical" evidence="7">
    <location>
        <begin position="104"/>
        <end position="123"/>
    </location>
</feature>
<dbReference type="Pfam" id="PF03547">
    <property type="entry name" value="Mem_trans"/>
    <property type="match status" value="2"/>
</dbReference>
<evidence type="ECO:0000256" key="4">
    <source>
        <dbReference type="ARBA" id="ARBA00022692"/>
    </source>
</evidence>
<sequence>MDVTVVATSIVVMGLITIIGAFLAHKVTITKDAKQVIILIVLNIAVPSIILNGVFNTEVTDQLLHQVILIFIISVLYHIIAIFVALAMAKLFKFESLFAKKMALLTALGNTGFIGIPLCATIFGPVGGLLAAIFDAALDVILFSIGVYMLQSGKGLEVRQLLKAFINIPFIAVIIGLTVAISGAEPPAFLKQLTGLLSGLAAPLAMLYIGMLLQDLFKRNGVSIYRQIWFPLIGRLLIFPLLMMTVLSFIQLDSILKNIVIILTAMPTFTLSAILFSRYTNDEETAVTTIAFSTLLSLMTIPLMAYLATIL</sequence>
<evidence type="ECO:0000256" key="1">
    <source>
        <dbReference type="ARBA" id="ARBA00004141"/>
    </source>
</evidence>
<keyword evidence="9" id="KW-1185">Reference proteome</keyword>
<proteinExistence type="predicted"/>
<evidence type="ECO:0000256" key="5">
    <source>
        <dbReference type="ARBA" id="ARBA00022989"/>
    </source>
</evidence>
<organism evidence="8 9">
    <name type="scientific">Evansella tamaricis</name>
    <dbReference type="NCBI Taxonomy" id="2069301"/>
    <lineage>
        <taxon>Bacteria</taxon>
        <taxon>Bacillati</taxon>
        <taxon>Bacillota</taxon>
        <taxon>Bacilli</taxon>
        <taxon>Bacillales</taxon>
        <taxon>Bacillaceae</taxon>
        <taxon>Evansella</taxon>
    </lineage>
</organism>
<keyword evidence="2" id="KW-0813">Transport</keyword>
<name>A0ABS6JI44_9BACI</name>
<feature type="transmembrane region" description="Helical" evidence="7">
    <location>
        <begin position="67"/>
        <end position="92"/>
    </location>
</feature>
<feature type="transmembrane region" description="Helical" evidence="7">
    <location>
        <begin position="288"/>
        <end position="308"/>
    </location>
</feature>
<dbReference type="RefSeq" id="WP_217067230.1">
    <property type="nucleotide sequence ID" value="NZ_JAHQCS010000121.1"/>
</dbReference>
<evidence type="ECO:0000313" key="8">
    <source>
        <dbReference type="EMBL" id="MBU9713055.1"/>
    </source>
</evidence>
<comment type="subcellular location">
    <subcellularLocation>
        <location evidence="1">Membrane</location>
        <topology evidence="1">Multi-pass membrane protein</topology>
    </subcellularLocation>
</comment>
<evidence type="ECO:0000256" key="7">
    <source>
        <dbReference type="SAM" id="Phobius"/>
    </source>
</evidence>
<dbReference type="PANTHER" id="PTHR36838">
    <property type="entry name" value="AUXIN EFFLUX CARRIER FAMILY PROTEIN"/>
    <property type="match status" value="1"/>
</dbReference>